<gene>
    <name evidence="2" type="ORF">OTU49_013812</name>
</gene>
<comment type="caution">
    <text evidence="2">The sequence shown here is derived from an EMBL/GenBank/DDBJ whole genome shotgun (WGS) entry which is preliminary data.</text>
</comment>
<reference evidence="2 3" key="1">
    <citation type="journal article" date="2024" name="BMC Genomics">
        <title>Genome assembly of redclaw crayfish (Cherax quadricarinatus) provides insights into its immune adaptation and hypoxia tolerance.</title>
        <authorList>
            <person name="Liu Z."/>
            <person name="Zheng J."/>
            <person name="Li H."/>
            <person name="Fang K."/>
            <person name="Wang S."/>
            <person name="He J."/>
            <person name="Zhou D."/>
            <person name="Weng S."/>
            <person name="Chi M."/>
            <person name="Gu Z."/>
            <person name="He J."/>
            <person name="Li F."/>
            <person name="Wang M."/>
        </authorList>
    </citation>
    <scope>NUCLEOTIDE SEQUENCE [LARGE SCALE GENOMIC DNA]</scope>
    <source>
        <strain evidence="2">ZL_2023a</strain>
    </source>
</reference>
<sequence length="109" mass="12112">MSFNIRNSREKDSVKGKEKNKGKEKENEREDIAEPGNNGPQGVEVEEDEIETGIQIGDIYVPPPPPSACSLDNTGPRLIITHIENEFFKSYAGRQVLGPFHKNFTSIVG</sequence>
<proteinExistence type="predicted"/>
<feature type="region of interest" description="Disordered" evidence="1">
    <location>
        <begin position="1"/>
        <end position="52"/>
    </location>
</feature>
<dbReference type="EMBL" id="JARKIK010001439">
    <property type="protein sequence ID" value="KAK8719739.1"/>
    <property type="molecule type" value="Genomic_DNA"/>
</dbReference>
<accession>A0AAW0VRP8</accession>
<dbReference type="AlphaFoldDB" id="A0AAW0VRP8"/>
<feature type="compositionally biased region" description="Basic and acidic residues" evidence="1">
    <location>
        <begin position="7"/>
        <end position="32"/>
    </location>
</feature>
<evidence type="ECO:0000313" key="3">
    <source>
        <dbReference type="Proteomes" id="UP001445076"/>
    </source>
</evidence>
<protein>
    <submittedName>
        <fullName evidence="2">Uncharacterized protein</fullName>
    </submittedName>
</protein>
<feature type="non-terminal residue" evidence="2">
    <location>
        <position position="109"/>
    </location>
</feature>
<dbReference type="Proteomes" id="UP001445076">
    <property type="component" value="Unassembled WGS sequence"/>
</dbReference>
<organism evidence="2 3">
    <name type="scientific">Cherax quadricarinatus</name>
    <name type="common">Australian red claw crayfish</name>
    <dbReference type="NCBI Taxonomy" id="27406"/>
    <lineage>
        <taxon>Eukaryota</taxon>
        <taxon>Metazoa</taxon>
        <taxon>Ecdysozoa</taxon>
        <taxon>Arthropoda</taxon>
        <taxon>Crustacea</taxon>
        <taxon>Multicrustacea</taxon>
        <taxon>Malacostraca</taxon>
        <taxon>Eumalacostraca</taxon>
        <taxon>Eucarida</taxon>
        <taxon>Decapoda</taxon>
        <taxon>Pleocyemata</taxon>
        <taxon>Astacidea</taxon>
        <taxon>Parastacoidea</taxon>
        <taxon>Parastacidae</taxon>
        <taxon>Cherax</taxon>
    </lineage>
</organism>
<evidence type="ECO:0000313" key="2">
    <source>
        <dbReference type="EMBL" id="KAK8719739.1"/>
    </source>
</evidence>
<evidence type="ECO:0000256" key="1">
    <source>
        <dbReference type="SAM" id="MobiDB-lite"/>
    </source>
</evidence>
<keyword evidence="3" id="KW-1185">Reference proteome</keyword>
<name>A0AAW0VRP8_CHEQU</name>